<dbReference type="InterPro" id="IPR009057">
    <property type="entry name" value="Homeodomain-like_sf"/>
</dbReference>
<feature type="domain" description="HTH araC/xylS-type" evidence="4">
    <location>
        <begin position="228"/>
        <end position="328"/>
    </location>
</feature>
<evidence type="ECO:0000259" key="4">
    <source>
        <dbReference type="PROSITE" id="PS01124"/>
    </source>
</evidence>
<dbReference type="PRINTS" id="PR00032">
    <property type="entry name" value="HTHARAC"/>
</dbReference>
<organism evidence="5 6">
    <name type="scientific">Biformimicrobium ophioploci</name>
    <dbReference type="NCBI Taxonomy" id="3036711"/>
    <lineage>
        <taxon>Bacteria</taxon>
        <taxon>Pseudomonadati</taxon>
        <taxon>Pseudomonadota</taxon>
        <taxon>Gammaproteobacteria</taxon>
        <taxon>Cellvibrionales</taxon>
        <taxon>Microbulbiferaceae</taxon>
        <taxon>Biformimicrobium</taxon>
    </lineage>
</organism>
<dbReference type="SUPFAM" id="SSF46689">
    <property type="entry name" value="Homeodomain-like"/>
    <property type="match status" value="1"/>
</dbReference>
<reference evidence="5 6" key="1">
    <citation type="submission" date="2023-04" db="EMBL/GenBank/DDBJ databases">
        <title>Marinobulbifer ophiurae gen. nov., sp. Nov., isolate from tissue of brittle star Ophioplocus japonicus.</title>
        <authorList>
            <person name="Kawano K."/>
            <person name="Sawayama S."/>
            <person name="Nakagawa S."/>
        </authorList>
    </citation>
    <scope>NUCLEOTIDE SEQUENCE [LARGE SCALE GENOMIC DNA]</scope>
    <source>
        <strain evidence="5 6">NKW57</strain>
    </source>
</reference>
<keyword evidence="1" id="KW-0805">Transcription regulation</keyword>
<dbReference type="Proteomes" id="UP001224392">
    <property type="component" value="Unassembled WGS sequence"/>
</dbReference>
<accession>A0ABQ6M2E2</accession>
<evidence type="ECO:0000256" key="3">
    <source>
        <dbReference type="ARBA" id="ARBA00023163"/>
    </source>
</evidence>
<dbReference type="InterPro" id="IPR018060">
    <property type="entry name" value="HTH_AraC"/>
</dbReference>
<dbReference type="PANTHER" id="PTHR47894:SF1">
    <property type="entry name" value="HTH-TYPE TRANSCRIPTIONAL REGULATOR VQSM"/>
    <property type="match status" value="1"/>
</dbReference>
<dbReference type="InterPro" id="IPR020449">
    <property type="entry name" value="Tscrpt_reg_AraC-type_HTH"/>
</dbReference>
<evidence type="ECO:0000313" key="5">
    <source>
        <dbReference type="EMBL" id="GMG88486.1"/>
    </source>
</evidence>
<name>A0ABQ6M2E2_9GAMM</name>
<dbReference type="PANTHER" id="PTHR47894">
    <property type="entry name" value="HTH-TYPE TRANSCRIPTIONAL REGULATOR GADX"/>
    <property type="match status" value="1"/>
</dbReference>
<keyword evidence="6" id="KW-1185">Reference proteome</keyword>
<keyword evidence="3" id="KW-0804">Transcription</keyword>
<dbReference type="RefSeq" id="WP_285765095.1">
    <property type="nucleotide sequence ID" value="NZ_BSYJ01000006.1"/>
</dbReference>
<evidence type="ECO:0000256" key="1">
    <source>
        <dbReference type="ARBA" id="ARBA00023015"/>
    </source>
</evidence>
<dbReference type="PROSITE" id="PS01124">
    <property type="entry name" value="HTH_ARAC_FAMILY_2"/>
    <property type="match status" value="1"/>
</dbReference>
<proteinExistence type="predicted"/>
<dbReference type="Gene3D" id="1.10.10.60">
    <property type="entry name" value="Homeodomain-like"/>
    <property type="match status" value="1"/>
</dbReference>
<keyword evidence="2" id="KW-0238">DNA-binding</keyword>
<gene>
    <name evidence="5" type="ORF">MNKW57_28070</name>
</gene>
<dbReference type="SMART" id="SM00342">
    <property type="entry name" value="HTH_ARAC"/>
    <property type="match status" value="1"/>
</dbReference>
<dbReference type="Pfam" id="PF12833">
    <property type="entry name" value="HTH_18"/>
    <property type="match status" value="1"/>
</dbReference>
<dbReference type="EMBL" id="BSYJ01000006">
    <property type="protein sequence ID" value="GMG88486.1"/>
    <property type="molecule type" value="Genomic_DNA"/>
</dbReference>
<protein>
    <submittedName>
        <fullName evidence="5">AraC family transcriptional regulator</fullName>
    </submittedName>
</protein>
<evidence type="ECO:0000256" key="2">
    <source>
        <dbReference type="ARBA" id="ARBA00023125"/>
    </source>
</evidence>
<comment type="caution">
    <text evidence="5">The sequence shown here is derived from an EMBL/GenBank/DDBJ whole genome shotgun (WGS) entry which is preliminary data.</text>
</comment>
<dbReference type="Pfam" id="PF12625">
    <property type="entry name" value="Arabinose_bd"/>
    <property type="match status" value="1"/>
</dbReference>
<dbReference type="InterPro" id="IPR032687">
    <property type="entry name" value="AraC-type_N"/>
</dbReference>
<evidence type="ECO:0000313" key="6">
    <source>
        <dbReference type="Proteomes" id="UP001224392"/>
    </source>
</evidence>
<sequence>MIEPTQGSVTVSYTRALIGALERLGINPPEVAHSLLHEVESDQRVPLVQQEDVWLALSQSEPDPLLGLRIGSAIETAQLGLVGYLLMTQKTLGEALQQLQTYHPLVGEGGDFEIHRGAGYLDLRYIPNYLVCERLRVETVLSTSLTQARSMTGGRFRPRQVRFAYPAPSLAIQQQYQSLLDAPVQFGCDYSGIRLDEEALQIPCVAADRMVLERLRPEADALLQRLKDKSLQLRVSHLLQQNPELGREQIAERLHMSPRHLARKLTEEKVNFREIQDEVRSYYAKLWLAQNEKSLAEIAAMLGYCDESAFGKAFRRWTGQTPRSYRLQHREQG</sequence>